<comment type="caution">
    <text evidence="1">The sequence shown here is derived from an EMBL/GenBank/DDBJ whole genome shotgun (WGS) entry which is preliminary data.</text>
</comment>
<dbReference type="AlphaFoldDB" id="K2MFB0"/>
<dbReference type="Proteomes" id="UP000006786">
    <property type="component" value="Unassembled WGS sequence"/>
</dbReference>
<evidence type="ECO:0000313" key="1">
    <source>
        <dbReference type="EMBL" id="EKF20821.1"/>
    </source>
</evidence>
<name>K2MFB0_9HYPH</name>
<proteinExistence type="predicted"/>
<evidence type="ECO:0000313" key="2">
    <source>
        <dbReference type="Proteomes" id="UP000006786"/>
    </source>
</evidence>
<accession>K2MFB0</accession>
<sequence length="149" mass="16479">MIKEFDKLKQQLIELSEAVNKFESEAVQLRVVELVLDHNLGRGHNFSESGIERYIAGPGLSEIVHGARSGRRKKTTDSARGAVAALNELIGSDFFAAPRTISDIVSHCEESFGARYKSNAFSGPLSRHARTGVLAREKNEDGKFVYFKP</sequence>
<dbReference type="OrthoDB" id="795321at2"/>
<gene>
    <name evidence="1" type="ORF">NA2_00545</name>
</gene>
<dbReference type="PATRIC" id="fig|391937.3.peg.114"/>
<dbReference type="RefSeq" id="WP_008593015.1">
    <property type="nucleotide sequence ID" value="NZ_AMRM01000001.1"/>
</dbReference>
<protein>
    <submittedName>
        <fullName evidence="1">Uncharacterized protein</fullName>
    </submittedName>
</protein>
<reference evidence="1 2" key="1">
    <citation type="journal article" date="2012" name="J. Bacteriol.">
        <title>Genome Sequence of Nitratireductor pacificus Type Strain pht-3B.</title>
        <authorList>
            <person name="Lai Q."/>
            <person name="Li G."/>
            <person name="Shao Z."/>
        </authorList>
    </citation>
    <scope>NUCLEOTIDE SEQUENCE [LARGE SCALE GENOMIC DNA]</scope>
    <source>
        <strain evidence="2">pht-3B</strain>
    </source>
</reference>
<dbReference type="eggNOG" id="ENOG5033JDX">
    <property type="taxonomic scope" value="Bacteria"/>
</dbReference>
<dbReference type="EMBL" id="AMRM01000001">
    <property type="protein sequence ID" value="EKF20821.1"/>
    <property type="molecule type" value="Genomic_DNA"/>
</dbReference>
<organism evidence="1 2">
    <name type="scientific">Nitratireductor pacificus pht-3B</name>
    <dbReference type="NCBI Taxonomy" id="391937"/>
    <lineage>
        <taxon>Bacteria</taxon>
        <taxon>Pseudomonadati</taxon>
        <taxon>Pseudomonadota</taxon>
        <taxon>Alphaproteobacteria</taxon>
        <taxon>Hyphomicrobiales</taxon>
        <taxon>Phyllobacteriaceae</taxon>
        <taxon>Nitratireductor</taxon>
    </lineage>
</organism>
<keyword evidence="2" id="KW-1185">Reference proteome</keyword>